<keyword evidence="5" id="KW-1185">Reference proteome</keyword>
<feature type="signal peptide" evidence="3">
    <location>
        <begin position="1"/>
        <end position="28"/>
    </location>
</feature>
<feature type="coiled-coil region" evidence="1">
    <location>
        <begin position="176"/>
        <end position="204"/>
    </location>
</feature>
<organism evidence="4 5">
    <name type="scientific">Paenibacillus konkukensis</name>
    <dbReference type="NCBI Taxonomy" id="2020716"/>
    <lineage>
        <taxon>Bacteria</taxon>
        <taxon>Bacillati</taxon>
        <taxon>Bacillota</taxon>
        <taxon>Bacilli</taxon>
        <taxon>Bacillales</taxon>
        <taxon>Paenibacillaceae</taxon>
        <taxon>Paenibacillus</taxon>
    </lineage>
</organism>
<feature type="compositionally biased region" description="Basic and acidic residues" evidence="2">
    <location>
        <begin position="80"/>
        <end position="94"/>
    </location>
</feature>
<dbReference type="EMBL" id="CP027059">
    <property type="protein sequence ID" value="UQZ84327.1"/>
    <property type="molecule type" value="Genomic_DNA"/>
</dbReference>
<accession>A0ABY4RPC8</accession>
<evidence type="ECO:0000313" key="4">
    <source>
        <dbReference type="EMBL" id="UQZ84327.1"/>
    </source>
</evidence>
<evidence type="ECO:0008006" key="6">
    <source>
        <dbReference type="Google" id="ProtNLM"/>
    </source>
</evidence>
<feature type="compositionally biased region" description="Low complexity" evidence="2">
    <location>
        <begin position="124"/>
        <end position="133"/>
    </location>
</feature>
<evidence type="ECO:0000256" key="3">
    <source>
        <dbReference type="SAM" id="SignalP"/>
    </source>
</evidence>
<dbReference type="RefSeq" id="WP_249860102.1">
    <property type="nucleotide sequence ID" value="NZ_CP027059.1"/>
</dbReference>
<evidence type="ECO:0000256" key="1">
    <source>
        <dbReference type="SAM" id="Coils"/>
    </source>
</evidence>
<feature type="region of interest" description="Disordered" evidence="2">
    <location>
        <begin position="22"/>
        <end position="133"/>
    </location>
</feature>
<proteinExistence type="predicted"/>
<sequence>MKKEGIAAAALMAILLLAGCESSPSAVTQEPPKASPETIVPQATGQPSAEDKEKTVKEPAQGRQEGESQPPSPPASSTGEQEKPKSADDSDQAAKAETAQPPANGGSPGSAQPQPVDPGDEAVADQASAAAQQKEIIQRYEAQLEKLKAADLDKLNGLYDQVMAASQTGLSRTEVYNRFAQQAAAMEEEAQAQVNQVLQQLKDELTTLQLSTEGVSELRSAYYAEVSKAEKQLADKLKGSEGK</sequence>
<reference evidence="4" key="2">
    <citation type="journal article" date="2021" name="J Anim Sci Technol">
        <title>Complete genome sequence of Paenibacillus konkukensis sp. nov. SK3146 as a potential probiotic strain.</title>
        <authorList>
            <person name="Jung H.I."/>
            <person name="Park S."/>
            <person name="Niu K.M."/>
            <person name="Lee S.W."/>
            <person name="Kothari D."/>
            <person name="Yi K.J."/>
            <person name="Kim S.K."/>
        </authorList>
    </citation>
    <scope>NUCLEOTIDE SEQUENCE</scope>
    <source>
        <strain evidence="4">SK3146</strain>
    </source>
</reference>
<gene>
    <name evidence="4" type="ORF">SK3146_03573</name>
</gene>
<evidence type="ECO:0000313" key="5">
    <source>
        <dbReference type="Proteomes" id="UP001057134"/>
    </source>
</evidence>
<reference evidence="4" key="1">
    <citation type="submission" date="2018-02" db="EMBL/GenBank/DDBJ databases">
        <authorList>
            <person name="Kim S.-K."/>
            <person name="Jung H.-I."/>
            <person name="Lee S.-W."/>
        </authorList>
    </citation>
    <scope>NUCLEOTIDE SEQUENCE</scope>
    <source>
        <strain evidence="4">SK3146</strain>
    </source>
</reference>
<keyword evidence="3" id="KW-0732">Signal</keyword>
<protein>
    <recommendedName>
        <fullName evidence="6">Lipoprotein</fullName>
    </recommendedName>
</protein>
<feature type="chain" id="PRO_5045228444" description="Lipoprotein" evidence="3">
    <location>
        <begin position="29"/>
        <end position="243"/>
    </location>
</feature>
<dbReference type="Proteomes" id="UP001057134">
    <property type="component" value="Chromosome"/>
</dbReference>
<evidence type="ECO:0000256" key="2">
    <source>
        <dbReference type="SAM" id="MobiDB-lite"/>
    </source>
</evidence>
<keyword evidence="1" id="KW-0175">Coiled coil</keyword>
<name>A0ABY4RPC8_9BACL</name>
<dbReference type="PROSITE" id="PS51257">
    <property type="entry name" value="PROKAR_LIPOPROTEIN"/>
    <property type="match status" value="1"/>
</dbReference>